<proteinExistence type="predicted"/>
<dbReference type="Pfam" id="PF01261">
    <property type="entry name" value="AP_endonuc_2"/>
    <property type="match status" value="1"/>
</dbReference>
<sequence>MWDKIKLSGFADEIDTNLDIQMNVLKKLGMSYVEMRGVDGKGLVEHTINEAKEIKARLTDNGIFLSSVGSPIGKIKITDEFAPHMELFKHTVEIAHVMDTPNIRMFSFFMPENESYAPYKNQVMDQLGQFVDYAKANKVILLHENEKDIYGDMADRCLEIMKEFYGDHFQAVFDFANFVQCKQDTMEAYEMLKPYISYVHIKDALWSDASVVPAGMGDGNVEKILRKLKDSGYQGFLSLEPHLSDFAGFSALEKNGDQKKKMSGEEAFTMAHDALVKILNTIS</sequence>
<protein>
    <submittedName>
        <fullName evidence="2">Sugar phosphate isomerase/epimerase family protein</fullName>
    </submittedName>
</protein>
<dbReference type="Gene3D" id="3.20.20.150">
    <property type="entry name" value="Divalent-metal-dependent TIM barrel enzymes"/>
    <property type="match status" value="1"/>
</dbReference>
<evidence type="ECO:0000313" key="3">
    <source>
        <dbReference type="Proteomes" id="UP001276854"/>
    </source>
</evidence>
<dbReference type="SUPFAM" id="SSF51658">
    <property type="entry name" value="Xylose isomerase-like"/>
    <property type="match status" value="1"/>
</dbReference>
<dbReference type="InterPro" id="IPR050312">
    <property type="entry name" value="IolE/XylAMocC-like"/>
</dbReference>
<dbReference type="InterPro" id="IPR036237">
    <property type="entry name" value="Xyl_isomerase-like_sf"/>
</dbReference>
<keyword evidence="2" id="KW-0413">Isomerase</keyword>
<dbReference type="Proteomes" id="UP001276854">
    <property type="component" value="Unassembled WGS sequence"/>
</dbReference>
<comment type="caution">
    <text evidence="2">The sequence shown here is derived from an EMBL/GenBank/DDBJ whole genome shotgun (WGS) entry which is preliminary data.</text>
</comment>
<name>A0ABU4GR46_9CLOT</name>
<dbReference type="PANTHER" id="PTHR12110:SF53">
    <property type="entry name" value="BLR5974 PROTEIN"/>
    <property type="match status" value="1"/>
</dbReference>
<dbReference type="GO" id="GO:0016853">
    <property type="term" value="F:isomerase activity"/>
    <property type="evidence" value="ECO:0007669"/>
    <property type="project" value="UniProtKB-KW"/>
</dbReference>
<evidence type="ECO:0000259" key="1">
    <source>
        <dbReference type="Pfam" id="PF01261"/>
    </source>
</evidence>
<gene>
    <name evidence="2" type="ORF">RZO55_17920</name>
</gene>
<organism evidence="2 3">
    <name type="scientific">Clostridium boliviensis</name>
    <dbReference type="NCBI Taxonomy" id="318465"/>
    <lineage>
        <taxon>Bacteria</taxon>
        <taxon>Bacillati</taxon>
        <taxon>Bacillota</taxon>
        <taxon>Clostridia</taxon>
        <taxon>Eubacteriales</taxon>
        <taxon>Clostridiaceae</taxon>
        <taxon>Clostridium</taxon>
    </lineage>
</organism>
<accession>A0ABU4GR46</accession>
<keyword evidence="3" id="KW-1185">Reference proteome</keyword>
<dbReference type="InterPro" id="IPR013022">
    <property type="entry name" value="Xyl_isomerase-like_TIM-brl"/>
</dbReference>
<reference evidence="2 3" key="1">
    <citation type="submission" date="2023-10" db="EMBL/GenBank/DDBJ databases">
        <title>A novel Glycoside Hydrolase 43-Like Enzyme from Clostrdium boliviensis is an Endo-xylanase, and a Candidate for Xylooligosaccharides Production from Different Xylan Substrates.</title>
        <authorList>
            <person name="Alvarez M.T."/>
            <person name="Rocabado-Villegas L.R."/>
            <person name="Salas-Veizaga D.M."/>
            <person name="Linares-Pasten J.A."/>
            <person name="Gudmundsdottir E.E."/>
            <person name="Hreggvidsson G.O."/>
            <person name="Adlercreutz P."/>
            <person name="Nordberg Karlsson E."/>
        </authorList>
    </citation>
    <scope>NUCLEOTIDE SEQUENCE [LARGE SCALE GENOMIC DNA]</scope>
    <source>
        <strain evidence="2 3">E-1</strain>
    </source>
</reference>
<dbReference type="EMBL" id="JAWONS010000275">
    <property type="protein sequence ID" value="MDW2799455.1"/>
    <property type="molecule type" value="Genomic_DNA"/>
</dbReference>
<dbReference type="RefSeq" id="WP_318065648.1">
    <property type="nucleotide sequence ID" value="NZ_JAWONS010000275.1"/>
</dbReference>
<dbReference type="PANTHER" id="PTHR12110">
    <property type="entry name" value="HYDROXYPYRUVATE ISOMERASE"/>
    <property type="match status" value="1"/>
</dbReference>
<feature type="domain" description="Xylose isomerase-like TIM barrel" evidence="1">
    <location>
        <begin position="24"/>
        <end position="242"/>
    </location>
</feature>
<evidence type="ECO:0000313" key="2">
    <source>
        <dbReference type="EMBL" id="MDW2799455.1"/>
    </source>
</evidence>